<reference evidence="1 2" key="1">
    <citation type="submission" date="2024-02" db="EMBL/GenBank/DDBJ databases">
        <title>Chromosome-level genome assembly of the Eurasian Minnow (Phoxinus phoxinus).</title>
        <authorList>
            <person name="Oriowo T.O."/>
            <person name="Martin S."/>
            <person name="Stange M."/>
            <person name="Chrysostomakis Y."/>
            <person name="Brown T."/>
            <person name="Winkler S."/>
            <person name="Kukowka S."/>
            <person name="Myers E.W."/>
            <person name="Bohne A."/>
        </authorList>
    </citation>
    <scope>NUCLEOTIDE SEQUENCE [LARGE SCALE GENOMIC DNA]</scope>
    <source>
        <strain evidence="1">ZFMK-TIS-60720</strain>
        <tissue evidence="1">Whole Organism</tissue>
    </source>
</reference>
<proteinExistence type="predicted"/>
<comment type="caution">
    <text evidence="1">The sequence shown here is derived from an EMBL/GenBank/DDBJ whole genome shotgun (WGS) entry which is preliminary data.</text>
</comment>
<accession>A0AAN9CEW7</accession>
<evidence type="ECO:0000313" key="1">
    <source>
        <dbReference type="EMBL" id="KAK7132070.1"/>
    </source>
</evidence>
<gene>
    <name evidence="1" type="ORF">R3I93_018580</name>
</gene>
<keyword evidence="2" id="KW-1185">Reference proteome</keyword>
<organism evidence="1 2">
    <name type="scientific">Phoxinus phoxinus</name>
    <name type="common">Eurasian minnow</name>
    <dbReference type="NCBI Taxonomy" id="58324"/>
    <lineage>
        <taxon>Eukaryota</taxon>
        <taxon>Metazoa</taxon>
        <taxon>Chordata</taxon>
        <taxon>Craniata</taxon>
        <taxon>Vertebrata</taxon>
        <taxon>Euteleostomi</taxon>
        <taxon>Actinopterygii</taxon>
        <taxon>Neopterygii</taxon>
        <taxon>Teleostei</taxon>
        <taxon>Ostariophysi</taxon>
        <taxon>Cypriniformes</taxon>
        <taxon>Leuciscidae</taxon>
        <taxon>Phoxininae</taxon>
        <taxon>Phoxinus</taxon>
    </lineage>
</organism>
<name>A0AAN9CEW7_9TELE</name>
<dbReference type="EMBL" id="JAYKXH010000020">
    <property type="protein sequence ID" value="KAK7132070.1"/>
    <property type="molecule type" value="Genomic_DNA"/>
</dbReference>
<dbReference type="Proteomes" id="UP001364617">
    <property type="component" value="Unassembled WGS sequence"/>
</dbReference>
<protein>
    <submittedName>
        <fullName evidence="1">Uncharacterized protein</fullName>
    </submittedName>
</protein>
<sequence>MIRSLRLIAVYKGVLRSVIEAGGHKHI</sequence>
<dbReference type="AlphaFoldDB" id="A0AAN9CEW7"/>
<evidence type="ECO:0000313" key="2">
    <source>
        <dbReference type="Proteomes" id="UP001364617"/>
    </source>
</evidence>